<proteinExistence type="predicted"/>
<gene>
    <name evidence="1" type="ORF">H4K34_16375</name>
</gene>
<reference evidence="1 2" key="1">
    <citation type="submission" date="2020-08" db="EMBL/GenBank/DDBJ databases">
        <title>Croceimicrobium hydrocarbonivorans gen. nov., sp. nov., a novel marine bacterium isolated from a bacterial consortium that degrades polyethylene terephthalate.</title>
        <authorList>
            <person name="Liu R."/>
        </authorList>
    </citation>
    <scope>NUCLEOTIDE SEQUENCE [LARGE SCALE GENOMIC DNA]</scope>
    <source>
        <strain evidence="1 2">A20-9</strain>
    </source>
</reference>
<keyword evidence="2" id="KW-1185">Reference proteome</keyword>
<dbReference type="Proteomes" id="UP000516305">
    <property type="component" value="Chromosome"/>
</dbReference>
<organism evidence="1 2">
    <name type="scientific">Croceimicrobium hydrocarbonivorans</name>
    <dbReference type="NCBI Taxonomy" id="2761580"/>
    <lineage>
        <taxon>Bacteria</taxon>
        <taxon>Pseudomonadati</taxon>
        <taxon>Bacteroidota</taxon>
        <taxon>Flavobacteriia</taxon>
        <taxon>Flavobacteriales</taxon>
        <taxon>Owenweeksiaceae</taxon>
        <taxon>Croceimicrobium</taxon>
    </lineage>
</organism>
<evidence type="ECO:0000313" key="2">
    <source>
        <dbReference type="Proteomes" id="UP000516305"/>
    </source>
</evidence>
<dbReference type="KEGG" id="chyd:H4K34_16375"/>
<dbReference type="AlphaFoldDB" id="A0A7H0VDY1"/>
<protein>
    <submittedName>
        <fullName evidence="1">Uncharacterized protein</fullName>
    </submittedName>
</protein>
<dbReference type="EMBL" id="CP060139">
    <property type="protein sequence ID" value="QNR23929.1"/>
    <property type="molecule type" value="Genomic_DNA"/>
</dbReference>
<name>A0A7H0VDY1_9FLAO</name>
<sequence length="288" mass="34272">MKEHIEHLLDFQRVTVGSNLYELIEYYSSLNKDFGIISNSIYDNKEKWKYAGDLESKLFRIYYANESIIRISKGYQTNLRDQRIEIFDVFSVYSLSRQQIETFLTCYHLYFEGVSEDEREFRNLTYKLNGILRQLELVSHIVNTDKRKQGLLSEHEQVLSLLKESAIYKGADIDLRRKYENPKHALIEKKSVLMEKSGLGRIQQSWKLYSNYVHSEYISDRQYNVFFRDKTGLIESICTTLNSNCRLISKLIQLLSERFNYINQLYLELSETQKLRIDLWNRSSEALK</sequence>
<evidence type="ECO:0000313" key="1">
    <source>
        <dbReference type="EMBL" id="QNR23929.1"/>
    </source>
</evidence>
<accession>A0A7H0VDY1</accession>
<dbReference type="RefSeq" id="WP_210758465.1">
    <property type="nucleotide sequence ID" value="NZ_CP060139.1"/>
</dbReference>